<dbReference type="GO" id="GO:0016192">
    <property type="term" value="P:vesicle-mediated transport"/>
    <property type="evidence" value="ECO:0007669"/>
    <property type="project" value="InterPro"/>
</dbReference>
<comment type="subcellular location">
    <subcellularLocation>
        <location evidence="1">Endomembrane system</location>
    </subcellularLocation>
</comment>
<dbReference type="PROSITE" id="PS00991">
    <property type="entry name" value="CLAT_ADAPTOR_M_2"/>
    <property type="match status" value="1"/>
</dbReference>
<evidence type="ECO:0000259" key="7">
    <source>
        <dbReference type="PROSITE" id="PS51072"/>
    </source>
</evidence>
<name>A0A9P6VPE8_9HELO</name>
<dbReference type="InterPro" id="IPR050431">
    <property type="entry name" value="Adaptor_comp_med_subunit"/>
</dbReference>
<dbReference type="AlphaFoldDB" id="A0A9P6VPE8"/>
<dbReference type="PIRSF" id="PIRSF005992">
    <property type="entry name" value="Clathrin_mu"/>
    <property type="match status" value="1"/>
</dbReference>
<dbReference type="GO" id="GO:0012505">
    <property type="term" value="C:endomembrane system"/>
    <property type="evidence" value="ECO:0007669"/>
    <property type="project" value="UniProtKB-SubCell"/>
</dbReference>
<feature type="compositionally biased region" description="Low complexity" evidence="6">
    <location>
        <begin position="218"/>
        <end position="234"/>
    </location>
</feature>
<feature type="region of interest" description="Disordered" evidence="6">
    <location>
        <begin position="334"/>
        <end position="361"/>
    </location>
</feature>
<keyword evidence="9" id="KW-1185">Reference proteome</keyword>
<comment type="similarity">
    <text evidence="5">Belongs to the adaptor complexes medium subunit family.</text>
</comment>
<keyword evidence="4" id="KW-0472">Membrane</keyword>
<dbReference type="CDD" id="cd09252">
    <property type="entry name" value="AP-3_Mu3_Cterm"/>
    <property type="match status" value="1"/>
</dbReference>
<proteinExistence type="inferred from homology"/>
<keyword evidence="3 5" id="KW-0653">Protein transport</keyword>
<accession>A0A9P6VPE8</accession>
<protein>
    <submittedName>
        <fullName evidence="8">Mu3A-adaptin</fullName>
    </submittedName>
</protein>
<dbReference type="InterPro" id="IPR036168">
    <property type="entry name" value="AP2_Mu_C_sf"/>
</dbReference>
<dbReference type="GO" id="GO:0006886">
    <property type="term" value="P:intracellular protein transport"/>
    <property type="evidence" value="ECO:0007669"/>
    <property type="project" value="UniProtKB-UniRule"/>
</dbReference>
<evidence type="ECO:0000313" key="9">
    <source>
        <dbReference type="Proteomes" id="UP000785200"/>
    </source>
</evidence>
<dbReference type="Proteomes" id="UP000785200">
    <property type="component" value="Unassembled WGS sequence"/>
</dbReference>
<dbReference type="Gene3D" id="2.60.40.1170">
    <property type="entry name" value="Mu homology domain, subdomain B"/>
    <property type="match status" value="2"/>
</dbReference>
<dbReference type="GO" id="GO:0030131">
    <property type="term" value="C:clathrin adaptor complex"/>
    <property type="evidence" value="ECO:0007669"/>
    <property type="project" value="UniProtKB-UniRule"/>
</dbReference>
<comment type="caution">
    <text evidence="8">The sequence shown here is derived from an EMBL/GenBank/DDBJ whole genome shotgun (WGS) entry which is preliminary data.</text>
</comment>
<dbReference type="EMBL" id="VNKQ01000003">
    <property type="protein sequence ID" value="KAG0652161.1"/>
    <property type="molecule type" value="Genomic_DNA"/>
</dbReference>
<evidence type="ECO:0000313" key="8">
    <source>
        <dbReference type="EMBL" id="KAG0652161.1"/>
    </source>
</evidence>
<dbReference type="SUPFAM" id="SSF49447">
    <property type="entry name" value="Second domain of Mu2 adaptin subunit (ap50) of ap2 adaptor"/>
    <property type="match status" value="1"/>
</dbReference>
<dbReference type="PROSITE" id="PS51072">
    <property type="entry name" value="MHD"/>
    <property type="match status" value="1"/>
</dbReference>
<evidence type="ECO:0000256" key="1">
    <source>
        <dbReference type="ARBA" id="ARBA00004308"/>
    </source>
</evidence>
<dbReference type="InterPro" id="IPR018240">
    <property type="entry name" value="Clathrin_mu_CS"/>
</dbReference>
<dbReference type="PRINTS" id="PR00314">
    <property type="entry name" value="CLATHRINADPT"/>
</dbReference>
<reference evidence="8" key="1">
    <citation type="submission" date="2019-07" db="EMBL/GenBank/DDBJ databases">
        <title>Hyphodiscus hymeniophilus genome sequencing and assembly.</title>
        <authorList>
            <person name="Kramer G."/>
            <person name="Nodwell J."/>
        </authorList>
    </citation>
    <scope>NUCLEOTIDE SEQUENCE</scope>
    <source>
        <strain evidence="8">ATCC 34498</strain>
    </source>
</reference>
<evidence type="ECO:0000256" key="6">
    <source>
        <dbReference type="SAM" id="MobiDB-lite"/>
    </source>
</evidence>
<feature type="domain" description="MHD" evidence="7">
    <location>
        <begin position="73"/>
        <end position="425"/>
    </location>
</feature>
<evidence type="ECO:0000256" key="2">
    <source>
        <dbReference type="ARBA" id="ARBA00022448"/>
    </source>
</evidence>
<evidence type="ECO:0000256" key="3">
    <source>
        <dbReference type="ARBA" id="ARBA00022927"/>
    </source>
</evidence>
<dbReference type="InterPro" id="IPR028565">
    <property type="entry name" value="MHD"/>
</dbReference>
<dbReference type="PANTHER" id="PTHR10529">
    <property type="entry name" value="AP COMPLEX SUBUNIT MU"/>
    <property type="match status" value="1"/>
</dbReference>
<evidence type="ECO:0000256" key="4">
    <source>
        <dbReference type="ARBA" id="ARBA00023136"/>
    </source>
</evidence>
<dbReference type="Pfam" id="PF00928">
    <property type="entry name" value="Adap_comp_sub"/>
    <property type="match status" value="1"/>
</dbReference>
<dbReference type="InterPro" id="IPR001392">
    <property type="entry name" value="Clathrin_mu"/>
</dbReference>
<organism evidence="8 9">
    <name type="scientific">Hyphodiscus hymeniophilus</name>
    <dbReference type="NCBI Taxonomy" id="353542"/>
    <lineage>
        <taxon>Eukaryota</taxon>
        <taxon>Fungi</taxon>
        <taxon>Dikarya</taxon>
        <taxon>Ascomycota</taxon>
        <taxon>Pezizomycotina</taxon>
        <taxon>Leotiomycetes</taxon>
        <taxon>Helotiales</taxon>
        <taxon>Hyphodiscaceae</taxon>
        <taxon>Hyphodiscus</taxon>
    </lineage>
</organism>
<gene>
    <name evidence="8" type="ORF">D0Z07_1094</name>
</gene>
<dbReference type="OrthoDB" id="870at2759"/>
<sequence>MCDGGAVSTTEPNALRDLVEVEGWIGKLLGGINIPGKQGFASANSNMSAISSTGAAVNTPALPWRRANVRHTSNELYVDLIETLSVTLAPSGRPLAAFANGTIACTSKISGVPDLILNLSTPSGRQNVSSVMELPVFHPCVRLARWREKAGELSFIPPDGRFVLAGYGVDLLPFQNGKSGTTNSSTLKLPVTLEVKTSLGPVGSDFEVRLFITKVSGQGNSSVGGSSSRSSSQVGGRGNSAFSGLGGPQSGSSASPILEDLVVTIPLPSDVRNLPEIKASRGDTTYNPGEKNLEWHIPAKEAQAGGATLRCTVSGPLTDTDDFDGNGFRLDGGYDYKEEPYQSEPVKTKPVEANEREDDRKAAQNKILMPSSANVSFSVKGWLASGIKVESLNVDTRKSRGIGESVKPYKGVKYLTLSNGGVEIRC</sequence>
<evidence type="ECO:0000256" key="5">
    <source>
        <dbReference type="PIRNR" id="PIRNR005992"/>
    </source>
</evidence>
<keyword evidence="2 5" id="KW-0813">Transport</keyword>
<feature type="region of interest" description="Disordered" evidence="6">
    <location>
        <begin position="218"/>
        <end position="253"/>
    </location>
</feature>